<evidence type="ECO:0000313" key="1">
    <source>
        <dbReference type="EMBL" id="TQJ15712.1"/>
    </source>
</evidence>
<reference evidence="1 2" key="1">
    <citation type="submission" date="2019-06" db="EMBL/GenBank/DDBJ databases">
        <title>Sequencing the genomes of 1000 actinobacteria strains.</title>
        <authorList>
            <person name="Klenk H.-P."/>
        </authorList>
    </citation>
    <scope>NUCLEOTIDE SEQUENCE [LARGE SCALE GENOMIC DNA]</scope>
    <source>
        <strain evidence="1 2">DSM 19828</strain>
    </source>
</reference>
<keyword evidence="2" id="KW-1185">Reference proteome</keyword>
<dbReference type="AlphaFoldDB" id="A0A542EK34"/>
<dbReference type="OrthoDB" id="3873597at2"/>
<gene>
    <name evidence="1" type="ORF">FB459_3271</name>
</gene>
<proteinExistence type="predicted"/>
<protein>
    <recommendedName>
        <fullName evidence="3">Protein ImuA</fullName>
    </recommendedName>
</protein>
<accession>A0A542EK34</accession>
<evidence type="ECO:0000313" key="2">
    <source>
        <dbReference type="Proteomes" id="UP000320806"/>
    </source>
</evidence>
<comment type="caution">
    <text evidence="1">The sequence shown here is derived from an EMBL/GenBank/DDBJ whole genome shotgun (WGS) entry which is preliminary data.</text>
</comment>
<dbReference type="EMBL" id="VFMO01000001">
    <property type="protein sequence ID" value="TQJ15712.1"/>
    <property type="molecule type" value="Genomic_DNA"/>
</dbReference>
<name>A0A542EK34_9MICO</name>
<organism evidence="1 2">
    <name type="scientific">Yimella lutea</name>
    <dbReference type="NCBI Taxonomy" id="587872"/>
    <lineage>
        <taxon>Bacteria</taxon>
        <taxon>Bacillati</taxon>
        <taxon>Actinomycetota</taxon>
        <taxon>Actinomycetes</taxon>
        <taxon>Micrococcales</taxon>
        <taxon>Dermacoccaceae</taxon>
        <taxon>Yimella</taxon>
    </lineage>
</organism>
<dbReference type="RefSeq" id="WP_129625987.1">
    <property type="nucleotide sequence ID" value="NZ_BAABCI010000001.1"/>
</dbReference>
<sequence>MTTTLPDRLETIAALRSELHRAQPAGQSLPTHSALTELVGPGLRVGTVHCITNSTSLGIALMAGASAAGSWCATVGFPDLGLECADEWGVDLERLALIPQVRPEQWLDTVCALIEAIDVVLARPAPPLAPGLRNRLLARLRHRGATLLVAGAWPQATSTFEVTADRWHGLEHGHGHLVSRELTISCTRGHRTTSATVQWPPPHRR</sequence>
<evidence type="ECO:0008006" key="3">
    <source>
        <dbReference type="Google" id="ProtNLM"/>
    </source>
</evidence>
<dbReference type="Proteomes" id="UP000320806">
    <property type="component" value="Unassembled WGS sequence"/>
</dbReference>